<organism evidence="1">
    <name type="scientific">Cacopsylla melanoneura</name>
    <dbReference type="NCBI Taxonomy" id="428564"/>
    <lineage>
        <taxon>Eukaryota</taxon>
        <taxon>Metazoa</taxon>
        <taxon>Ecdysozoa</taxon>
        <taxon>Arthropoda</taxon>
        <taxon>Hexapoda</taxon>
        <taxon>Insecta</taxon>
        <taxon>Pterygota</taxon>
        <taxon>Neoptera</taxon>
        <taxon>Paraneoptera</taxon>
        <taxon>Hemiptera</taxon>
        <taxon>Sternorrhyncha</taxon>
        <taxon>Psylloidea</taxon>
        <taxon>Psyllidae</taxon>
        <taxon>Psyllinae</taxon>
        <taxon>Cacopsylla</taxon>
    </lineage>
</organism>
<dbReference type="EMBL" id="HBUF01534342">
    <property type="protein sequence ID" value="CAG6752765.1"/>
    <property type="molecule type" value="Transcribed_RNA"/>
</dbReference>
<protein>
    <submittedName>
        <fullName evidence="1">Uncharacterized protein</fullName>
    </submittedName>
</protein>
<proteinExistence type="predicted"/>
<sequence length="125" mass="14852">MNVGLASVHYQEHKFLVINVSNASKILWKFTVLLPSARLFILKNSPRSSYRKWIPKFIEIFRKKRKLENVFGKFSFWKKNLNIKEMKFYRSLETSKFPLTSIPYKMGTFACLQFSEKCCFISLHS</sequence>
<dbReference type="AlphaFoldDB" id="A0A8D8ZSC6"/>
<reference evidence="1" key="1">
    <citation type="submission" date="2021-05" db="EMBL/GenBank/DDBJ databases">
        <authorList>
            <person name="Alioto T."/>
            <person name="Alioto T."/>
            <person name="Gomez Garrido J."/>
        </authorList>
    </citation>
    <scope>NUCLEOTIDE SEQUENCE</scope>
</reference>
<dbReference type="EMBL" id="HBUF01534343">
    <property type="protein sequence ID" value="CAG6752766.1"/>
    <property type="molecule type" value="Transcribed_RNA"/>
</dbReference>
<name>A0A8D8ZSC6_9HEMI</name>
<accession>A0A8D8ZSC6</accession>
<evidence type="ECO:0000313" key="1">
    <source>
        <dbReference type="EMBL" id="CAG6752765.1"/>
    </source>
</evidence>